<proteinExistence type="predicted"/>
<dbReference type="EMBL" id="JYDW01001575">
    <property type="protein sequence ID" value="KRZ47016.1"/>
    <property type="molecule type" value="Genomic_DNA"/>
</dbReference>
<keyword evidence="2" id="KW-1185">Reference proteome</keyword>
<comment type="caution">
    <text evidence="1">The sequence shown here is derived from an EMBL/GenBank/DDBJ whole genome shotgun (WGS) entry which is preliminary data.</text>
</comment>
<organism evidence="1 2">
    <name type="scientific">Trichinella nativa</name>
    <dbReference type="NCBI Taxonomy" id="6335"/>
    <lineage>
        <taxon>Eukaryota</taxon>
        <taxon>Metazoa</taxon>
        <taxon>Ecdysozoa</taxon>
        <taxon>Nematoda</taxon>
        <taxon>Enoplea</taxon>
        <taxon>Dorylaimia</taxon>
        <taxon>Trichinellida</taxon>
        <taxon>Trichinellidae</taxon>
        <taxon>Trichinella</taxon>
    </lineage>
</organism>
<reference evidence="1 2" key="1">
    <citation type="submission" date="2015-05" db="EMBL/GenBank/DDBJ databases">
        <title>Evolution of Trichinella species and genotypes.</title>
        <authorList>
            <person name="Korhonen P.K."/>
            <person name="Edoardo P."/>
            <person name="Giuseppe L.R."/>
            <person name="Gasser R.B."/>
        </authorList>
    </citation>
    <scope>NUCLEOTIDE SEQUENCE [LARGE SCALE GENOMIC DNA]</scope>
    <source>
        <strain evidence="1">ISS10</strain>
    </source>
</reference>
<dbReference type="AlphaFoldDB" id="A0A0V1KIF7"/>
<dbReference type="Proteomes" id="UP000054721">
    <property type="component" value="Unassembled WGS sequence"/>
</dbReference>
<evidence type="ECO:0000313" key="2">
    <source>
        <dbReference type="Proteomes" id="UP000054721"/>
    </source>
</evidence>
<evidence type="ECO:0000313" key="1">
    <source>
        <dbReference type="EMBL" id="KRZ47016.1"/>
    </source>
</evidence>
<protein>
    <submittedName>
        <fullName evidence="1">Uncharacterized protein</fullName>
    </submittedName>
</protein>
<accession>A0A0V1KIF7</accession>
<sequence>MRHTQSLGVLFMRSLEQVINRKIDFNSLEGRYLPSSSAV</sequence>
<gene>
    <name evidence="1" type="ORF">T02_5701</name>
</gene>
<name>A0A0V1KIF7_9BILA</name>